<feature type="region of interest" description="Disordered" evidence="2">
    <location>
        <begin position="2694"/>
        <end position="2725"/>
    </location>
</feature>
<feature type="region of interest" description="Disordered" evidence="2">
    <location>
        <begin position="1636"/>
        <end position="1665"/>
    </location>
</feature>
<feature type="compositionally biased region" description="Basic and acidic residues" evidence="2">
    <location>
        <begin position="1678"/>
        <end position="1691"/>
    </location>
</feature>
<feature type="region of interest" description="Disordered" evidence="2">
    <location>
        <begin position="516"/>
        <end position="535"/>
    </location>
</feature>
<organism evidence="4">
    <name type="scientific">uncultured Caudovirales phage</name>
    <dbReference type="NCBI Taxonomy" id="2100421"/>
    <lineage>
        <taxon>Viruses</taxon>
        <taxon>Duplodnaviria</taxon>
        <taxon>Heunggongvirae</taxon>
        <taxon>Uroviricota</taxon>
        <taxon>Caudoviricetes</taxon>
        <taxon>Peduoviridae</taxon>
        <taxon>Maltschvirus</taxon>
        <taxon>Maltschvirus maltsch</taxon>
    </lineage>
</organism>
<evidence type="ECO:0000313" key="4">
    <source>
        <dbReference type="EMBL" id="CAB4240764.1"/>
    </source>
</evidence>
<proteinExistence type="predicted"/>
<protein>
    <recommendedName>
        <fullName evidence="3">Large polyvalent protein associated domain-containing protein</fullName>
    </recommendedName>
</protein>
<keyword evidence="1" id="KW-0175">Coiled coil</keyword>
<feature type="domain" description="Large polyvalent protein associated" evidence="3">
    <location>
        <begin position="2543"/>
        <end position="2712"/>
    </location>
</feature>
<feature type="region of interest" description="Disordered" evidence="2">
    <location>
        <begin position="1195"/>
        <end position="1220"/>
    </location>
</feature>
<feature type="region of interest" description="Disordered" evidence="2">
    <location>
        <begin position="602"/>
        <end position="626"/>
    </location>
</feature>
<feature type="region of interest" description="Disordered" evidence="2">
    <location>
        <begin position="425"/>
        <end position="465"/>
    </location>
</feature>
<evidence type="ECO:0000256" key="1">
    <source>
        <dbReference type="SAM" id="Coils"/>
    </source>
</evidence>
<feature type="region of interest" description="Disordered" evidence="2">
    <location>
        <begin position="840"/>
        <end position="863"/>
    </location>
</feature>
<accession>A0A6J5T7D3</accession>
<evidence type="ECO:0000256" key="2">
    <source>
        <dbReference type="SAM" id="MobiDB-lite"/>
    </source>
</evidence>
<feature type="region of interest" description="Disordered" evidence="2">
    <location>
        <begin position="1341"/>
        <end position="1368"/>
    </location>
</feature>
<dbReference type="Pfam" id="PF18857">
    <property type="entry name" value="LPD38"/>
    <property type="match status" value="1"/>
</dbReference>
<gene>
    <name evidence="4" type="ORF">UFOVP47_5</name>
</gene>
<sequence length="2828" mass="308022">MAYSIQLPDGTLVQNIPDEVDPSEAKRRIISQHPELGPKQGTGLMATAKNMVNSTINQYRTAAGAITGDANEAAAAGAKRAQEIEAANASGIDSKKLAALWDKGDYLGLAKEAAGQAPAAITHMAPMLGEIAAGSRLGAMAGTAVAPGVGTVVGGIAGGALSQVPRLFGAKLEEKAADQQAEGKAVDVQRLPALGSAAFDALLNVGALEVGIPGLANKLAGKTAAELTQGQLDAAVKLAQKGMARAAAEGTVKMAATMPAVVTAQTANSRAYLGKDITGPEATQAYKESLLGTLPGLPLGAYGGVKHRSGAIEGVARNAANQRAVDGAFDGVVEQHAATQQTAAKQTPEYLRSLDQRYQQYLKEADADKAAIGPKPDKNADPSAFVAWQAAQKARGEKYAAPEYADLTNEHAARRAEIDALKAKDEEAQADADAAAAQAKAAQGVPETTGAIAPDESGETVPTPAITDTFGQAQALHQDAVKRAGEAARAGDFDAAQKAQEEATHHAEVMNTLKRLQTQEAPPEPPPPAAPIPRDPLTEELTARLQVLQGRTTKKGNPVDGLYVKAVRLGDNEGAAAHLAEMRQIQQKLATRQATLDEMNARGEDLNKQQSTPDSGTDMSGYLESSQQFQDGLPEARTAYDIASMGKNPINTGKTEQVSLFPAEPSKTSIHQKPRSELEQAFRDARKSGDRNVMAKAVEDIRLYDAAQQMNGPRIQLAHRVTPITGNAVESKFTPKESTPESVKAQIEAVPHDVPAEAKSLLQRLRDNFNAFTADPARTEMVAEWLHGLRTRRATRPVADEMHADVGRSRDIAAELDRLEQGKRSETEVQQKHVGDVQFAFGEHPTDPSKNVVGKAKQRTGETRTVEQGDLLDGVPMKAQTTTNKNNVSGEIATDKPEATRGTVFKTPEEFAKFMASDALHEMRASVGPVRQTLARAVARIEALKKQLASLGEAAKKLTDRQNLLQRGKDTRTAETTAQYEAAMKRLNQVMAGVEAELQPTHANIENMRAALEDSARRSAEISATIEANMVKYGGESSPEFLRQLAVVTDAKNELMRALNKEVTKANWDVMRNAQDAVVKQQQKLQELQNASATDAHIKRFLNLDLEQQLKLQAEGEHAEKLRDDMQGLQDLATQLRSVYEGLHAPEIDRAKNDVAAAERAKDLAATKNAPKLAAVAEKQRVNANEAAGVGEQIKAEEASVGRTPEQRARDEAPAEQPIDPKLQAAMDKIAAERAAMKPFEITPTHIAVQKDSIAKARENAKQEPLSDAELTKQAKATLEQRAKDFGNEPYTQDQLRRLGEEELANQQRREHQTHLEAMENPVDANGTPLPREQVNNEQYRAARDGEKASTERVERKAQLREKADDEALPQTTRNKAQRLWLKMEREDKTRETTADAQKQIDKLANETIPHLLEQEREADVKNPTKEQKKLLESRRKELSKARQALTKLAKLVQRGKRTKIASKEESDAQREADFKESRAANTDAAARFEELTNNEIPRLKNAYLAKPTIEGRDALEAAIREARELTPKSHQSAPLERAERIAGNTLTGDLTTTGERVVPQGMPISQGRAAKGKGTKVGKKEQQAANAIADEIGVTTPRKTEDKAGVAKAEADTQAADTAKRLADKEAEIAMLQKQLPRAEESAEKAESRVGMSPEARDALRNRPDALRKLIAEKEAERDALKAKQDEANKPVEPTPEPVKEPQANQEDAQAALADNELESYDNIPDPAAVHYDDFAGEYEGHAFRTTEGGGHGMHVADVRTAVEDTIKGWTNVPEIKYVQSEGELPLRLQGYIKKTANEGNVPAVRDGITGKVWMIGDNIKDARDAVLSVVHEVAGHHGLREMLGSTYNDVMNRVYNGNESVRAEADAKMKANETLHKELAVEEVMADMAEKNPKSNALKQLFYAVKGWLFKKFGFKGVSDGEVAQIVANARRYVETDTGPQTGGGGDRRMPALKSKKEYTSETAKLGRDISQSRTVVEDVKAAGWKKLLMAAEQKIVDARAALRYTAKIGDNHTGTQVMGDILTADRAMQNAMAVFTKGGFKLVKDSKGLTVMKAAGKTNAKEVVQRIGELPGAGTAEEKMDLFQGYMTALRARDVGWHVLDYDNPAEMQRRGEAAIKEVQSDPVLLAAMNKAQDTYHEYNKELVQFLKDTNAVPDAVADKMMQDRNYIPMFRNKGDSLEMVMQNGKSMSVGDVRTLPFLHALNGGNAKLMPFEESMFRNTTMLTNLGVQNMTARHIAYHLQGIGATAKTMQIKRGDGGAARGGTTIRFRDKPQNAQDDGERHIVIDTKGTAAEHIPNDLLAQAVAGSYSSTPALLNMGKYASDILRSGVTRMPTYLVSQMWKDPVNAAVMGNLKADPFTAVVKSMNNMREHLTGKSSEALDMEAMGILHSNVFNGTPDDVKKMLMHLGGSNQGWYRNAMSKLDNIAMGADSATRIQGYRDVIKAGGSELEAAIHAQEMQNFSKHGSSQSMQVLSRLIPFFNAQVQGLNVLLKSATGKMPANELLDTKNKFFKRALGMTALSLAYAASLDDDPEWRKLSLRSQMANIKMGDWQLPAPFETGMLLYSLPVAFIHALKQNFNENDWNDVSAVIKNQLPGNGSIMPQFAKGYVDVTRNYNSYFGSPIESRRMDKLATTEKYAGNTPEMMKEFSRHLVDMGVNLSPVQLDYLSNAYLGQLPHMVGMVTNHLFETKSATHDGGEAPTGTAKDNPLLSRFVPNPKESRNVNDAYTRVDHAMLTDATIKAMKTDGRAAQAEAYRKEQLAQYGTPQQARAFQNQMGFMKRQEEAIKLDKTLDGPGKQKKIEELYKRRDAAAANYLKIVDAKQAA</sequence>
<feature type="coiled-coil region" evidence="1">
    <location>
        <begin position="934"/>
        <end position="997"/>
    </location>
</feature>
<feature type="region of interest" description="Disordered" evidence="2">
    <location>
        <begin position="1678"/>
        <end position="1709"/>
    </location>
</feature>
<feature type="compositionally biased region" description="Basic and acidic residues" evidence="2">
    <location>
        <begin position="1638"/>
        <end position="1649"/>
    </location>
</feature>
<feature type="region of interest" description="Disordered" evidence="2">
    <location>
        <begin position="1455"/>
        <end position="1482"/>
    </location>
</feature>
<feature type="compositionally biased region" description="Pro residues" evidence="2">
    <location>
        <begin position="522"/>
        <end position="534"/>
    </location>
</feature>
<dbReference type="InterPro" id="IPR040561">
    <property type="entry name" value="LPD38"/>
</dbReference>
<dbReference type="EMBL" id="LR797820">
    <property type="protein sequence ID" value="CAB4240764.1"/>
    <property type="molecule type" value="Genomic_DNA"/>
</dbReference>
<feature type="coiled-coil region" evidence="1">
    <location>
        <begin position="1119"/>
        <end position="1168"/>
    </location>
</feature>
<feature type="compositionally biased region" description="Low complexity" evidence="2">
    <location>
        <begin position="431"/>
        <end position="443"/>
    </location>
</feature>
<feature type="compositionally biased region" description="Basic and acidic residues" evidence="2">
    <location>
        <begin position="1341"/>
        <end position="1366"/>
    </location>
</feature>
<feature type="compositionally biased region" description="Polar residues" evidence="2">
    <location>
        <begin position="608"/>
        <end position="626"/>
    </location>
</feature>
<feature type="compositionally biased region" description="Basic and acidic residues" evidence="2">
    <location>
        <begin position="1195"/>
        <end position="1213"/>
    </location>
</feature>
<evidence type="ECO:0000259" key="3">
    <source>
        <dbReference type="Pfam" id="PF18857"/>
    </source>
</evidence>
<feature type="compositionally biased region" description="Basic and acidic residues" evidence="2">
    <location>
        <begin position="1656"/>
        <end position="1665"/>
    </location>
</feature>
<reference evidence="4" key="1">
    <citation type="submission" date="2020-05" db="EMBL/GenBank/DDBJ databases">
        <authorList>
            <person name="Chiriac C."/>
            <person name="Salcher M."/>
            <person name="Ghai R."/>
            <person name="Kavagutti S V."/>
        </authorList>
    </citation>
    <scope>NUCLEOTIDE SEQUENCE</scope>
</reference>
<name>A0A6J5T7D3_9CAUD</name>
<feature type="compositionally biased region" description="Basic and acidic residues" evidence="2">
    <location>
        <begin position="1462"/>
        <end position="1479"/>
    </location>
</feature>
<feature type="coiled-coil region" evidence="1">
    <location>
        <begin position="1387"/>
        <end position="1449"/>
    </location>
</feature>